<protein>
    <submittedName>
        <fullName evidence="2">Exostosin family protein</fullName>
    </submittedName>
</protein>
<dbReference type="RefSeq" id="WP_377386632.1">
    <property type="nucleotide sequence ID" value="NZ_JBHUIX010000003.1"/>
</dbReference>
<comment type="caution">
    <text evidence="2">The sequence shown here is derived from an EMBL/GenBank/DDBJ whole genome shotgun (WGS) entry which is preliminary data.</text>
</comment>
<dbReference type="Pfam" id="PF03016">
    <property type="entry name" value="Exostosin_GT47"/>
    <property type="match status" value="1"/>
</dbReference>
<sequence>MSKTIFITTPCLNMARTIDRTIQSVLNQAGDFFLRYHIQDGGSEDGTLARLDWWQDHMRSKAFVKNCLGVDFSYSSEPDTGMYDALCKGFAQMQIPPDAFMTWINGDDILTQGSCAFIENVAAQFTKEQVSWVGGATSVFRGNRPMLHFDNPIPRAALQLGLCEGQHWNFLQQEGTYFRKWLWSAVSPEETIAPMRLAGDWNLWRLFSGKASLAQTKVALATFRITDDQLSARQREKYMAEIEAIIPAAERRAALETLAQQADISRRSLKVHYADAALTVLDEGCNGTLRVNVEKTFGAERSAAIPSNGGQVKVVYEGTAPAPEAAPGHHISFQNNILAHDRDWQFPAITEKQAFHRLRDCGCVPEGVTYVAYPWANLIDKLQTKSSDAHIHLSQFFEFCEQLPQNTTLVTVCQQIKMKEFLDLFETAGISHVFWSHATQEDLANNAALADRDALSIHPFPLFPVQIPDPSECIEIAARPFLFSFIGARANQYYLTESRTHILELLQDHPRGLIIGRDDWHYNKVVYELQIRPGAKSAAVEDLVNKSHSEQFRLSLAQSVFSLCPSGSGPNSIRLWESLGAGSIPVILAETYAPPGDPALWQAAAVFCEETREAIAALPARLEEIAADPERLRAMQRAGAQLWLLYGPQSFVYDVQKLMLELGQGGQAGAPALTPHPAGHSTTASEPQGPAALCELLAARLHHKKTLDPDEARSLLRAAASALLVAGNALMPLFNAASTPLGQTVQRAQDALPPADAARTHFEQVLAHLELAPCAPARPALPALASPAVAPAARPASALRICFVGQHSHRTPLSYPAFRATARERITVVEEPAQADVVMTGFNLDLRNDAARFEAITKANPGAKIMVISEEPLWDSTWSDGFTETARKAVCGATEVPYTFLNHTNSTIFAFAQIPYFLLTSDDLLTRFTTLIARNLTLTPQDLLSRWRKAPVPAAFVAEKREGEKYALAFPDQEVWGLSTYRSEVAAHLAKHPGVHIEGKGWFNEARRQDLPDWHLDKLAKLDARVRVMSSYENTHQRHYISEKIFDAFVVGGMPTYYANPHHAIHQLVPEASMINTFGLTATAAAARVRDFEPDLVTAEAWLDTARRLKMLCGNTGAIRAERQRITDAILAAVAAL</sequence>
<evidence type="ECO:0000259" key="1">
    <source>
        <dbReference type="Pfam" id="PF03016"/>
    </source>
</evidence>
<reference evidence="3" key="1">
    <citation type="journal article" date="2019" name="Int. J. Syst. Evol. Microbiol.">
        <title>The Global Catalogue of Microorganisms (GCM) 10K type strain sequencing project: providing services to taxonomists for standard genome sequencing and annotation.</title>
        <authorList>
            <consortium name="The Broad Institute Genomics Platform"/>
            <consortium name="The Broad Institute Genome Sequencing Center for Infectious Disease"/>
            <person name="Wu L."/>
            <person name="Ma J."/>
        </authorList>
    </citation>
    <scope>NUCLEOTIDE SEQUENCE [LARGE SCALE GENOMIC DNA]</scope>
    <source>
        <strain evidence="3">CCUG 55131</strain>
    </source>
</reference>
<dbReference type="Proteomes" id="UP001597413">
    <property type="component" value="Unassembled WGS sequence"/>
</dbReference>
<proteinExistence type="predicted"/>
<dbReference type="Gene3D" id="3.90.550.10">
    <property type="entry name" value="Spore Coat Polysaccharide Biosynthesis Protein SpsA, Chain A"/>
    <property type="match status" value="1"/>
</dbReference>
<dbReference type="SUPFAM" id="SSF53448">
    <property type="entry name" value="Nucleotide-diphospho-sugar transferases"/>
    <property type="match status" value="1"/>
</dbReference>
<accession>A0ABW5A587</accession>
<dbReference type="InterPro" id="IPR040911">
    <property type="entry name" value="Exostosin_GT47"/>
</dbReference>
<gene>
    <name evidence="2" type="ORF">ACFSM0_02445</name>
</gene>
<feature type="domain" description="Exostosin GT47" evidence="1">
    <location>
        <begin position="452"/>
        <end position="612"/>
    </location>
</feature>
<dbReference type="InterPro" id="IPR029044">
    <property type="entry name" value="Nucleotide-diphossugar_trans"/>
</dbReference>
<dbReference type="EMBL" id="JBHUIX010000003">
    <property type="protein sequence ID" value="MFD2172944.1"/>
    <property type="molecule type" value="Genomic_DNA"/>
</dbReference>
<dbReference type="SUPFAM" id="SSF53756">
    <property type="entry name" value="UDP-Glycosyltransferase/glycogen phosphorylase"/>
    <property type="match status" value="1"/>
</dbReference>
<organism evidence="2 3">
    <name type="scientific">Rhodobacter lacus</name>
    <dbReference type="NCBI Taxonomy" id="1641972"/>
    <lineage>
        <taxon>Bacteria</taxon>
        <taxon>Pseudomonadati</taxon>
        <taxon>Pseudomonadota</taxon>
        <taxon>Alphaproteobacteria</taxon>
        <taxon>Rhodobacterales</taxon>
        <taxon>Rhodobacter group</taxon>
        <taxon>Rhodobacter</taxon>
    </lineage>
</organism>
<dbReference type="Gene3D" id="3.40.50.11660">
    <property type="entry name" value="Glycosyl transferase family 10, C-terminal domain"/>
    <property type="match status" value="1"/>
</dbReference>
<dbReference type="InterPro" id="IPR038577">
    <property type="entry name" value="GT10-like_C_sf"/>
</dbReference>
<dbReference type="InterPro" id="IPR004263">
    <property type="entry name" value="Exostosin"/>
</dbReference>
<dbReference type="PANTHER" id="PTHR11062">
    <property type="entry name" value="EXOSTOSIN HEPARAN SULFATE GLYCOSYLTRANSFERASE -RELATED"/>
    <property type="match status" value="1"/>
</dbReference>
<keyword evidence="3" id="KW-1185">Reference proteome</keyword>
<evidence type="ECO:0000313" key="3">
    <source>
        <dbReference type="Proteomes" id="UP001597413"/>
    </source>
</evidence>
<name>A0ABW5A587_9RHOB</name>
<evidence type="ECO:0000313" key="2">
    <source>
        <dbReference type="EMBL" id="MFD2172944.1"/>
    </source>
</evidence>